<proteinExistence type="predicted"/>
<dbReference type="PROSITE" id="PS51375">
    <property type="entry name" value="PPR"/>
    <property type="match status" value="1"/>
</dbReference>
<dbReference type="EMBL" id="JAAWWB010000010">
    <property type="protein sequence ID" value="KAG6773264.1"/>
    <property type="molecule type" value="Genomic_DNA"/>
</dbReference>
<dbReference type="Pfam" id="PF12854">
    <property type="entry name" value="PPR_1"/>
    <property type="match status" value="1"/>
</dbReference>
<protein>
    <recommendedName>
        <fullName evidence="4">Pentatricopeptide repeat-containing protein</fullName>
    </recommendedName>
</protein>
<dbReference type="AlphaFoldDB" id="A0A8X7ZNU2"/>
<evidence type="ECO:0008006" key="4">
    <source>
        <dbReference type="Google" id="ProtNLM"/>
    </source>
</evidence>
<organism evidence="2 3">
    <name type="scientific">Populus tomentosa</name>
    <name type="common">Chinese white poplar</name>
    <dbReference type="NCBI Taxonomy" id="118781"/>
    <lineage>
        <taxon>Eukaryota</taxon>
        <taxon>Viridiplantae</taxon>
        <taxon>Streptophyta</taxon>
        <taxon>Embryophyta</taxon>
        <taxon>Tracheophyta</taxon>
        <taxon>Spermatophyta</taxon>
        <taxon>Magnoliopsida</taxon>
        <taxon>eudicotyledons</taxon>
        <taxon>Gunneridae</taxon>
        <taxon>Pentapetalae</taxon>
        <taxon>rosids</taxon>
        <taxon>fabids</taxon>
        <taxon>Malpighiales</taxon>
        <taxon>Salicaceae</taxon>
        <taxon>Saliceae</taxon>
        <taxon>Populus</taxon>
    </lineage>
</organism>
<sequence>MLKAEQERKTERDIVFIPFSLKGCLLLGSLKLPRNCLPSFFVDGMRPTVQTYNVMNKGLLKEGLSDEAYELFRKMEDDGYVLDRINRVKLYIQNQGETNHQKNVVMQISLQQNSSCSISLDNRKNKRFNQKL</sequence>
<dbReference type="Proteomes" id="UP000886885">
    <property type="component" value="Chromosome 5D"/>
</dbReference>
<feature type="repeat" description="PPR" evidence="1">
    <location>
        <begin position="48"/>
        <end position="82"/>
    </location>
</feature>
<reference evidence="2" key="1">
    <citation type="journal article" date="2020" name="bioRxiv">
        <title>Hybrid origin of Populus tomentosa Carr. identified through genome sequencing and phylogenomic analysis.</title>
        <authorList>
            <person name="An X."/>
            <person name="Gao K."/>
            <person name="Chen Z."/>
            <person name="Li J."/>
            <person name="Yang X."/>
            <person name="Yang X."/>
            <person name="Zhou J."/>
            <person name="Guo T."/>
            <person name="Zhao T."/>
            <person name="Huang S."/>
            <person name="Miao D."/>
            <person name="Khan W.U."/>
            <person name="Rao P."/>
            <person name="Ye M."/>
            <person name="Lei B."/>
            <person name="Liao W."/>
            <person name="Wang J."/>
            <person name="Ji L."/>
            <person name="Li Y."/>
            <person name="Guo B."/>
            <person name="Mustafa N.S."/>
            <person name="Li S."/>
            <person name="Yun Q."/>
            <person name="Keller S.R."/>
            <person name="Mao J."/>
            <person name="Zhang R."/>
            <person name="Strauss S.H."/>
        </authorList>
    </citation>
    <scope>NUCLEOTIDE SEQUENCE</scope>
    <source>
        <strain evidence="2">GM15</strain>
        <tissue evidence="2">Leaf</tissue>
    </source>
</reference>
<accession>A0A8X7ZNU2</accession>
<evidence type="ECO:0000256" key="1">
    <source>
        <dbReference type="PROSITE-ProRule" id="PRU00708"/>
    </source>
</evidence>
<dbReference type="OrthoDB" id="1709053at2759"/>
<comment type="caution">
    <text evidence="2">The sequence shown here is derived from an EMBL/GenBank/DDBJ whole genome shotgun (WGS) entry which is preliminary data.</text>
</comment>
<dbReference type="NCBIfam" id="TIGR00756">
    <property type="entry name" value="PPR"/>
    <property type="match status" value="1"/>
</dbReference>
<dbReference type="InterPro" id="IPR002885">
    <property type="entry name" value="PPR_rpt"/>
</dbReference>
<evidence type="ECO:0000313" key="3">
    <source>
        <dbReference type="Proteomes" id="UP000886885"/>
    </source>
</evidence>
<gene>
    <name evidence="2" type="ORF">POTOM_020526</name>
</gene>
<name>A0A8X7ZNU2_POPTO</name>
<evidence type="ECO:0000313" key="2">
    <source>
        <dbReference type="EMBL" id="KAG6773264.1"/>
    </source>
</evidence>
<keyword evidence="3" id="KW-1185">Reference proteome</keyword>